<name>A0A150IRG9_9EURY</name>
<accession>A0A150IIC7</accession>
<evidence type="ECO:0000313" key="5">
    <source>
        <dbReference type="Proteomes" id="UP000092401"/>
    </source>
</evidence>
<accession>A0A150IRG9</accession>
<dbReference type="EMBL" id="LNJC01000021">
    <property type="protein sequence ID" value="KYC50027.1"/>
    <property type="molecule type" value="Genomic_DNA"/>
</dbReference>
<evidence type="ECO:0008006" key="6">
    <source>
        <dbReference type="Google" id="ProtNLM"/>
    </source>
</evidence>
<comment type="caution">
    <text evidence="2">The sequence shown here is derived from an EMBL/GenBank/DDBJ whole genome shotgun (WGS) entry which is preliminary data.</text>
</comment>
<accession>A0A150IYE4</accession>
<dbReference type="Proteomes" id="UP000092403">
    <property type="component" value="Unassembled WGS sequence"/>
</dbReference>
<dbReference type="EMBL" id="LNGE01000044">
    <property type="protein sequence ID" value="KYC44741.1"/>
    <property type="molecule type" value="Genomic_DNA"/>
</dbReference>
<evidence type="ECO:0000313" key="1">
    <source>
        <dbReference type="EMBL" id="KYC44741.1"/>
    </source>
</evidence>
<dbReference type="EMBL" id="LNGF01000023">
    <property type="protein sequence ID" value="KYC47468.1"/>
    <property type="molecule type" value="Genomic_DNA"/>
</dbReference>
<evidence type="ECO:0000313" key="4">
    <source>
        <dbReference type="Proteomes" id="UP000091929"/>
    </source>
</evidence>
<dbReference type="Proteomes" id="UP000091929">
    <property type="component" value="Unassembled WGS sequence"/>
</dbReference>
<dbReference type="PROSITE" id="PS51257">
    <property type="entry name" value="PROKAR_LIPOPROTEIN"/>
    <property type="match status" value="1"/>
</dbReference>
<proteinExistence type="predicted"/>
<dbReference type="Proteomes" id="UP000092401">
    <property type="component" value="Unassembled WGS sequence"/>
</dbReference>
<protein>
    <recommendedName>
        <fullName evidence="6">Lipoprotein</fullName>
    </recommendedName>
</protein>
<organism evidence="2 4">
    <name type="scientific">Candidatus Methanofastidiosum methylothiophilum</name>
    <dbReference type="NCBI Taxonomy" id="1705564"/>
    <lineage>
        <taxon>Archaea</taxon>
        <taxon>Methanobacteriati</taxon>
        <taxon>Methanobacteriota</taxon>
        <taxon>Stenosarchaea group</taxon>
        <taxon>Candidatus Methanofastidiosia</taxon>
        <taxon>Candidatus Methanofastidiosales</taxon>
        <taxon>Candidatus Methanofastidiosaceae</taxon>
        <taxon>Candidatus Methanofastidiosum</taxon>
    </lineage>
</organism>
<reference evidence="4 5" key="1">
    <citation type="journal article" date="2016" name="ISME J.">
        <title>Chasing the elusive Euryarchaeota class WSA2: genomes reveal a uniquely fastidious methyl-reducing methanogen.</title>
        <authorList>
            <person name="Nobu M.K."/>
            <person name="Narihiro T."/>
            <person name="Kuroda K."/>
            <person name="Mei R."/>
            <person name="Liu W.T."/>
        </authorList>
    </citation>
    <scope>NUCLEOTIDE SEQUENCE [LARGE SCALE GENOMIC DNA]</scope>
    <source>
        <strain evidence="1">B03fssc0709_Meth_Bin005</strain>
        <strain evidence="2">B15fssc0709_Meth_Bin003</strain>
        <strain evidence="3">BMIXfssc0709_Meth_Bin006</strain>
    </source>
</reference>
<gene>
    <name evidence="1" type="ORF">APG10_01458</name>
    <name evidence="2" type="ORF">APG11_01159</name>
    <name evidence="3" type="ORF">APG12_01115</name>
</gene>
<evidence type="ECO:0000313" key="3">
    <source>
        <dbReference type="EMBL" id="KYC50027.1"/>
    </source>
</evidence>
<sequence length="129" mass="14829">MKKIIICISLVLLILSLGCTSNALITMKFQPMQCEETPWGKWYAEGGIQFIKEPTDSELIIAYYSNVYKIELTEVKRVESGNAVCEACFVCPTSYYFTAKVKNSHSAKMIESNGQKFNLQYFFFFLQKF</sequence>
<dbReference type="AlphaFoldDB" id="A0A150IRG9"/>
<evidence type="ECO:0000313" key="2">
    <source>
        <dbReference type="EMBL" id="KYC47468.1"/>
    </source>
</evidence>